<dbReference type="PANTHER" id="PTHR21266:SF57">
    <property type="entry name" value="3-CHLOROBENZOATE-3,4-DIOXYGENASE"/>
    <property type="match status" value="1"/>
</dbReference>
<organism evidence="6 7">
    <name type="scientific">Leptospira meyeri</name>
    <dbReference type="NCBI Taxonomy" id="29508"/>
    <lineage>
        <taxon>Bacteria</taxon>
        <taxon>Pseudomonadati</taxon>
        <taxon>Spirochaetota</taxon>
        <taxon>Spirochaetia</taxon>
        <taxon>Leptospirales</taxon>
        <taxon>Leptospiraceae</taxon>
        <taxon>Leptospira</taxon>
    </lineage>
</organism>
<dbReference type="InterPro" id="IPR036922">
    <property type="entry name" value="Rieske_2Fe-2S_sf"/>
</dbReference>
<reference evidence="6 7" key="1">
    <citation type="submission" date="2019-03" db="EMBL/GenBank/DDBJ databases">
        <title>Genomic Encyclopedia of Archaeal and Bacterial Type Strains, Phase II (KMG-II): from individual species to whole genera.</title>
        <authorList>
            <person name="Goeker M."/>
        </authorList>
    </citation>
    <scope>NUCLEOTIDE SEQUENCE [LARGE SCALE GENOMIC DNA]</scope>
    <source>
        <strain evidence="6 7">DSM 21537</strain>
    </source>
</reference>
<protein>
    <submittedName>
        <fullName evidence="6">Phenylpropionate dioxygenase-like ring-hydroxylating dioxygenase large terminal subunit</fullName>
    </submittedName>
</protein>
<keyword evidence="2" id="KW-0479">Metal-binding</keyword>
<dbReference type="GO" id="GO:0046872">
    <property type="term" value="F:metal ion binding"/>
    <property type="evidence" value="ECO:0007669"/>
    <property type="project" value="UniProtKB-KW"/>
</dbReference>
<name>A0A4V3HI34_LEPME</name>
<comment type="caution">
    <text evidence="6">The sequence shown here is derived from an EMBL/GenBank/DDBJ whole genome shotgun (WGS) entry which is preliminary data.</text>
</comment>
<evidence type="ECO:0000256" key="1">
    <source>
        <dbReference type="ARBA" id="ARBA00022714"/>
    </source>
</evidence>
<dbReference type="InterPro" id="IPR050584">
    <property type="entry name" value="Cholesterol_7-desaturase"/>
</dbReference>
<keyword evidence="4" id="KW-0411">Iron-sulfur</keyword>
<evidence type="ECO:0000313" key="6">
    <source>
        <dbReference type="EMBL" id="TDY68675.1"/>
    </source>
</evidence>
<keyword evidence="6" id="KW-0560">Oxidoreductase</keyword>
<keyword evidence="3" id="KW-0408">Iron</keyword>
<evidence type="ECO:0000256" key="4">
    <source>
        <dbReference type="ARBA" id="ARBA00023014"/>
    </source>
</evidence>
<dbReference type="InterPro" id="IPR017941">
    <property type="entry name" value="Rieske_2Fe-2S"/>
</dbReference>
<accession>A0A4V3HI34</accession>
<dbReference type="AlphaFoldDB" id="A0A4V3HI34"/>
<dbReference type="RefSeq" id="WP_004788087.1">
    <property type="nucleotide sequence ID" value="NZ_SORO01000002.1"/>
</dbReference>
<evidence type="ECO:0000256" key="3">
    <source>
        <dbReference type="ARBA" id="ARBA00023004"/>
    </source>
</evidence>
<dbReference type="Proteomes" id="UP000294684">
    <property type="component" value="Unassembled WGS sequence"/>
</dbReference>
<dbReference type="PROSITE" id="PS51296">
    <property type="entry name" value="RIESKE"/>
    <property type="match status" value="1"/>
</dbReference>
<dbReference type="EMBL" id="SORO01000002">
    <property type="protein sequence ID" value="TDY68675.1"/>
    <property type="molecule type" value="Genomic_DNA"/>
</dbReference>
<evidence type="ECO:0000259" key="5">
    <source>
        <dbReference type="PROSITE" id="PS51296"/>
    </source>
</evidence>
<keyword evidence="7" id="KW-1185">Reference proteome</keyword>
<sequence length="305" mass="35305">MVSIPSSWYFVCASKELTKGKVIQRTLNGISIVLFRNDTNAVVIMKSRCIHLGADLKSATVKNGNIVCPLHQWTFNSEGDCIHAKMHEDKIPKIKQVVLSSIEVCQSIFVFLGDKYFPFPELSFIDDFSFEPTPYVRLDTNWQSLASNSFDIEHLSVVHKRGLHKEPELRILSPHIMFMSYESYVLSNELSDKIMKFLSGNRIQVKVHNYGGTLLTIESQLKKRKAVLIFSFVPENEEFIRIHTIVGVPKRFPLLDFIQRKISIYLYMSFLNRDFIAIRNLRVREENLASDQYLKIYAEYLKGLE</sequence>
<dbReference type="GO" id="GO:0051537">
    <property type="term" value="F:2 iron, 2 sulfur cluster binding"/>
    <property type="evidence" value="ECO:0007669"/>
    <property type="project" value="UniProtKB-KW"/>
</dbReference>
<dbReference type="SUPFAM" id="SSF50022">
    <property type="entry name" value="ISP domain"/>
    <property type="match status" value="1"/>
</dbReference>
<dbReference type="STRING" id="1193051.LEP1GSC017_0094"/>
<keyword evidence="1" id="KW-0001">2Fe-2S</keyword>
<keyword evidence="6" id="KW-0223">Dioxygenase</keyword>
<dbReference type="OrthoDB" id="9800776at2"/>
<evidence type="ECO:0000313" key="7">
    <source>
        <dbReference type="Proteomes" id="UP000294684"/>
    </source>
</evidence>
<dbReference type="Pfam" id="PF00355">
    <property type="entry name" value="Rieske"/>
    <property type="match status" value="1"/>
</dbReference>
<feature type="domain" description="Rieske" evidence="5">
    <location>
        <begin position="8"/>
        <end position="81"/>
    </location>
</feature>
<proteinExistence type="predicted"/>
<dbReference type="Gene3D" id="2.102.10.10">
    <property type="entry name" value="Rieske [2Fe-2S] iron-sulphur domain"/>
    <property type="match status" value="1"/>
</dbReference>
<dbReference type="GO" id="GO:0051213">
    <property type="term" value="F:dioxygenase activity"/>
    <property type="evidence" value="ECO:0007669"/>
    <property type="project" value="UniProtKB-KW"/>
</dbReference>
<dbReference type="GeneID" id="79828465"/>
<gene>
    <name evidence="6" type="ORF">CLV96_3193</name>
</gene>
<dbReference type="PANTHER" id="PTHR21266">
    <property type="entry name" value="IRON-SULFUR DOMAIN CONTAINING PROTEIN"/>
    <property type="match status" value="1"/>
</dbReference>
<evidence type="ECO:0000256" key="2">
    <source>
        <dbReference type="ARBA" id="ARBA00022723"/>
    </source>
</evidence>